<dbReference type="Gene3D" id="1.20.1070.10">
    <property type="entry name" value="Rhodopsin 7-helix transmembrane proteins"/>
    <property type="match status" value="1"/>
</dbReference>
<feature type="domain" description="G-protein coupled receptors family 2 profile 2" evidence="15">
    <location>
        <begin position="172"/>
        <end position="438"/>
    </location>
</feature>
<dbReference type="InterPro" id="IPR017981">
    <property type="entry name" value="GPCR_2-like_7TM"/>
</dbReference>
<dbReference type="InterPro" id="IPR000832">
    <property type="entry name" value="GPCR_2_secretin-like"/>
</dbReference>
<keyword evidence="7" id="KW-0297">G-protein coupled receptor</keyword>
<keyword evidence="17" id="KW-1185">Reference proteome</keyword>
<dbReference type="InterPro" id="IPR010596">
    <property type="entry name" value="Methuselah_N_dom"/>
</dbReference>
<dbReference type="CDD" id="cd15039">
    <property type="entry name" value="7tmB3_Methuselah-like"/>
    <property type="match status" value="1"/>
</dbReference>
<dbReference type="EMBL" id="CH954179">
    <property type="protein sequence ID" value="KQS62908.1"/>
    <property type="molecule type" value="Genomic_DNA"/>
</dbReference>
<gene>
    <name evidence="16" type="primary">Dere\GG27174</name>
    <name evidence="16" type="synonym">GG27174</name>
    <name evidence="16" type="ORF">Dere_GG27174</name>
</gene>
<comment type="subcellular location">
    <subcellularLocation>
        <location evidence="1">Cell membrane</location>
        <topology evidence="1">Multi-pass membrane protein</topology>
    </subcellularLocation>
</comment>
<dbReference type="Gene3D" id="2.170.180.11">
    <property type="entry name" value="Methuselah ectodomain, domain 2"/>
    <property type="match status" value="1"/>
</dbReference>
<dbReference type="Proteomes" id="UP000008711">
    <property type="component" value="Unassembled WGS sequence"/>
</dbReference>
<keyword evidence="3" id="KW-1003">Cell membrane</keyword>
<keyword evidence="6 13" id="KW-1133">Transmembrane helix</keyword>
<evidence type="ECO:0000256" key="6">
    <source>
        <dbReference type="ARBA" id="ARBA00022989"/>
    </source>
</evidence>
<evidence type="ECO:0000313" key="16">
    <source>
        <dbReference type="EMBL" id="KQS62908.1"/>
    </source>
</evidence>
<evidence type="ECO:0000256" key="2">
    <source>
        <dbReference type="ARBA" id="ARBA00008979"/>
    </source>
</evidence>
<dbReference type="GO" id="GO:0005886">
    <property type="term" value="C:plasma membrane"/>
    <property type="evidence" value="ECO:0007669"/>
    <property type="project" value="UniProtKB-SubCell"/>
</dbReference>
<dbReference type="InterPro" id="IPR051384">
    <property type="entry name" value="Mth_GPCR"/>
</dbReference>
<dbReference type="InterPro" id="IPR036272">
    <property type="entry name" value="Methuselah_N_sf"/>
</dbReference>
<dbReference type="SUPFAM" id="SSF63877">
    <property type="entry name" value="Methuselah ectodomain"/>
    <property type="match status" value="1"/>
</dbReference>
<keyword evidence="11" id="KW-0325">Glycoprotein</keyword>
<evidence type="ECO:0000256" key="10">
    <source>
        <dbReference type="ARBA" id="ARBA00023170"/>
    </source>
</evidence>
<evidence type="ECO:0000256" key="3">
    <source>
        <dbReference type="ARBA" id="ARBA00022475"/>
    </source>
</evidence>
<evidence type="ECO:0000256" key="5">
    <source>
        <dbReference type="ARBA" id="ARBA00022729"/>
    </source>
</evidence>
<keyword evidence="9" id="KW-1015">Disulfide bond</keyword>
<dbReference type="Pfam" id="PF06652">
    <property type="entry name" value="Methuselah_N"/>
    <property type="match status" value="1"/>
</dbReference>
<feature type="transmembrane region" description="Helical" evidence="13">
    <location>
        <begin position="195"/>
        <end position="218"/>
    </location>
</feature>
<dbReference type="PANTHER" id="PTHR47154">
    <property type="entry name" value="G-PROTEIN COUPLED RECEPTOR MTH-RELATED"/>
    <property type="match status" value="1"/>
</dbReference>
<dbReference type="GO" id="GO:0008528">
    <property type="term" value="F:G protein-coupled peptide receptor activity"/>
    <property type="evidence" value="ECO:0007669"/>
    <property type="project" value="TreeGrafter"/>
</dbReference>
<name>A0A0Q5VPR8_DROER</name>
<keyword evidence="10" id="KW-0675">Receptor</keyword>
<evidence type="ECO:0000256" key="12">
    <source>
        <dbReference type="ARBA" id="ARBA00023224"/>
    </source>
</evidence>
<feature type="transmembrane region" description="Helical" evidence="13">
    <location>
        <begin position="411"/>
        <end position="436"/>
    </location>
</feature>
<sequence>MEFKLLGIFLVLSLLKFESVYTDFNETEEKSVIISYNNFNVDDDLWHFIRICCPRKNMLANGGCSFKERLFRTKLYLNITLEDNSTEALYFINQTLLTSPFWDIDEMIGLSRDEYTLYKNGTIYIHSDQRLKSKEEYCFYPHQIYSDFPETIWIILHEWSLIAIPGAKQLTSVSLVCYIFTIGIYLFVKELRNVFGMCLMSFIFCICLAYIIWLINALKLLGDFCSLAGYMWYFLDVAAFFWLSITSYCLWKNITAVDRQEYRHQFLYYNILVWSISAIPVGIIFLINQRWEEDLQKWNWLPLVGFSRCFVEVYKWSSWAFYRGPFTILTAINIFMFLLTIKDIKKTKRQINKLSNRPNGTPTCLTIDFQKYVNNNLEAYDPNLVYLRIFAIMGGTWTLFFISLIELNTKFWNIFVLLIHWFHCGFGIVICVLLIFKASTYRLLTNK</sequence>
<keyword evidence="5 14" id="KW-0732">Signal</keyword>
<evidence type="ECO:0000259" key="15">
    <source>
        <dbReference type="PROSITE" id="PS50261"/>
    </source>
</evidence>
<dbReference type="PROSITE" id="PS50261">
    <property type="entry name" value="G_PROTEIN_RECEP_F2_4"/>
    <property type="match status" value="1"/>
</dbReference>
<accession>A0A0Q5VPR8</accession>
<feature type="transmembrane region" description="Helical" evidence="13">
    <location>
        <begin position="170"/>
        <end position="188"/>
    </location>
</feature>
<organism evidence="16 17">
    <name type="scientific">Drosophila erecta</name>
    <name type="common">Fruit fly</name>
    <dbReference type="NCBI Taxonomy" id="7220"/>
    <lineage>
        <taxon>Eukaryota</taxon>
        <taxon>Metazoa</taxon>
        <taxon>Ecdysozoa</taxon>
        <taxon>Arthropoda</taxon>
        <taxon>Hexapoda</taxon>
        <taxon>Insecta</taxon>
        <taxon>Pterygota</taxon>
        <taxon>Neoptera</taxon>
        <taxon>Endopterygota</taxon>
        <taxon>Diptera</taxon>
        <taxon>Brachycera</taxon>
        <taxon>Muscomorpha</taxon>
        <taxon>Ephydroidea</taxon>
        <taxon>Drosophilidae</taxon>
        <taxon>Drosophila</taxon>
        <taxon>Sophophora</taxon>
    </lineage>
</organism>
<evidence type="ECO:0000256" key="4">
    <source>
        <dbReference type="ARBA" id="ARBA00022692"/>
    </source>
</evidence>
<dbReference type="AlphaFoldDB" id="A0A0Q5VPR8"/>
<evidence type="ECO:0000256" key="8">
    <source>
        <dbReference type="ARBA" id="ARBA00023136"/>
    </source>
</evidence>
<comment type="similarity">
    <text evidence="2">Belongs to the G-protein coupled receptor 2 family. Mth subfamily.</text>
</comment>
<reference evidence="16 17" key="2">
    <citation type="journal article" date="2008" name="Bioinformatics">
        <title>Assembly reconciliation.</title>
        <authorList>
            <person name="Zimin A.V."/>
            <person name="Smith D.R."/>
            <person name="Sutton G."/>
            <person name="Yorke J.A."/>
        </authorList>
    </citation>
    <scope>NUCLEOTIDE SEQUENCE [LARGE SCALE GENOMIC DNA]</scope>
    <source>
        <strain evidence="16 17">TSC#14021-0224.01</strain>
    </source>
</reference>
<evidence type="ECO:0000313" key="17">
    <source>
        <dbReference type="Proteomes" id="UP000008711"/>
    </source>
</evidence>
<dbReference type="KEGG" id="der:26526998"/>
<proteinExistence type="inferred from homology"/>
<feature type="transmembrane region" description="Helical" evidence="13">
    <location>
        <begin position="266"/>
        <end position="287"/>
    </location>
</feature>
<feature type="chain" id="PRO_5006266042" description="G-protein coupled receptors family 2 profile 2 domain-containing protein" evidence="14">
    <location>
        <begin position="23"/>
        <end position="447"/>
    </location>
</feature>
<feature type="transmembrane region" description="Helical" evidence="13">
    <location>
        <begin position="230"/>
        <end position="254"/>
    </location>
</feature>
<feature type="signal peptide" evidence="14">
    <location>
        <begin position="1"/>
        <end position="22"/>
    </location>
</feature>
<keyword evidence="8 13" id="KW-0472">Membrane</keyword>
<dbReference type="Pfam" id="PF00002">
    <property type="entry name" value="7tm_2"/>
    <property type="match status" value="1"/>
</dbReference>
<keyword evidence="4 13" id="KW-0812">Transmembrane</keyword>
<evidence type="ECO:0000256" key="14">
    <source>
        <dbReference type="SAM" id="SignalP"/>
    </source>
</evidence>
<dbReference type="PANTHER" id="PTHR47154:SF2">
    <property type="entry name" value="G-PROTEIN COUPLED RECEPTOR MTH-RELATED"/>
    <property type="match status" value="1"/>
</dbReference>
<dbReference type="InterPro" id="IPR023311">
    <property type="entry name" value="Methusela_ecto_dom_2"/>
</dbReference>
<feature type="transmembrane region" description="Helical" evidence="13">
    <location>
        <begin position="320"/>
        <end position="341"/>
    </location>
</feature>
<evidence type="ECO:0000256" key="13">
    <source>
        <dbReference type="SAM" id="Phobius"/>
    </source>
</evidence>
<keyword evidence="12" id="KW-0807">Transducer</keyword>
<evidence type="ECO:0000256" key="9">
    <source>
        <dbReference type="ARBA" id="ARBA00023157"/>
    </source>
</evidence>
<evidence type="ECO:0000256" key="1">
    <source>
        <dbReference type="ARBA" id="ARBA00004651"/>
    </source>
</evidence>
<protein>
    <recommendedName>
        <fullName evidence="15">G-protein coupled receptors family 2 profile 2 domain-containing protein</fullName>
    </recommendedName>
</protein>
<evidence type="ECO:0000256" key="7">
    <source>
        <dbReference type="ARBA" id="ARBA00023040"/>
    </source>
</evidence>
<feature type="transmembrane region" description="Helical" evidence="13">
    <location>
        <begin position="385"/>
        <end position="405"/>
    </location>
</feature>
<dbReference type="OrthoDB" id="7850261at2759"/>
<reference evidence="16 17" key="1">
    <citation type="journal article" date="2007" name="Nature">
        <title>Evolution of genes and genomes on the Drosophila phylogeny.</title>
        <authorList>
            <consortium name="Drosophila 12 Genomes Consortium"/>
            <person name="Clark A.G."/>
            <person name="Eisen M.B."/>
            <person name="Smith D.R."/>
            <person name="Bergman C.M."/>
            <person name="Oliver B."/>
            <person name="Markow T.A."/>
            <person name="Kaufman T.C."/>
            <person name="Kellis M."/>
            <person name="Gelbart W."/>
            <person name="Iyer V.N."/>
            <person name="Pollard D.A."/>
            <person name="Sackton T.B."/>
            <person name="Larracuente A.M."/>
            <person name="Singh N.D."/>
            <person name="Abad J.P."/>
            <person name="Abt D.N."/>
            <person name="Adryan B."/>
            <person name="Aguade M."/>
            <person name="Akashi H."/>
            <person name="Anderson W.W."/>
            <person name="Aquadro C.F."/>
            <person name="Ardell D.H."/>
            <person name="Arguello R."/>
            <person name="Artieri C.G."/>
            <person name="Barbash D.A."/>
            <person name="Barker D."/>
            <person name="Barsanti P."/>
            <person name="Batterham P."/>
            <person name="Batzoglou S."/>
            <person name="Begun D."/>
            <person name="Bhutkar A."/>
            <person name="Blanco E."/>
            <person name="Bosak S.A."/>
            <person name="Bradley R.K."/>
            <person name="Brand A.D."/>
            <person name="Brent M.R."/>
            <person name="Brooks A.N."/>
            <person name="Brown R.H."/>
            <person name="Butlin R.K."/>
            <person name="Caggese C."/>
            <person name="Calvi B.R."/>
            <person name="Bernardo de Carvalho A."/>
            <person name="Caspi A."/>
            <person name="Castrezana S."/>
            <person name="Celniker S.E."/>
            <person name="Chang J.L."/>
            <person name="Chapple C."/>
            <person name="Chatterji S."/>
            <person name="Chinwalla A."/>
            <person name="Civetta A."/>
            <person name="Clifton S.W."/>
            <person name="Comeron J.M."/>
            <person name="Costello J.C."/>
            <person name="Coyne J.A."/>
            <person name="Daub J."/>
            <person name="David R.G."/>
            <person name="Delcher A.L."/>
            <person name="Delehaunty K."/>
            <person name="Do C.B."/>
            <person name="Ebling H."/>
            <person name="Edwards K."/>
            <person name="Eickbush T."/>
            <person name="Evans J.D."/>
            <person name="Filipski A."/>
            <person name="Findeiss S."/>
            <person name="Freyhult E."/>
            <person name="Fulton L."/>
            <person name="Fulton R."/>
            <person name="Garcia A.C."/>
            <person name="Gardiner A."/>
            <person name="Garfield D.A."/>
            <person name="Garvin B.E."/>
            <person name="Gibson G."/>
            <person name="Gilbert D."/>
            <person name="Gnerre S."/>
            <person name="Godfrey J."/>
            <person name="Good R."/>
            <person name="Gotea V."/>
            <person name="Gravely B."/>
            <person name="Greenberg A.J."/>
            <person name="Griffiths-Jones S."/>
            <person name="Gross S."/>
            <person name="Guigo R."/>
            <person name="Gustafson E.A."/>
            <person name="Haerty W."/>
            <person name="Hahn M.W."/>
            <person name="Halligan D.L."/>
            <person name="Halpern A.L."/>
            <person name="Halter G.M."/>
            <person name="Han M.V."/>
            <person name="Heger A."/>
            <person name="Hillier L."/>
            <person name="Hinrichs A.S."/>
            <person name="Holmes I."/>
            <person name="Hoskins R.A."/>
            <person name="Hubisz M.J."/>
            <person name="Hultmark D."/>
            <person name="Huntley M.A."/>
            <person name="Jaffe D.B."/>
            <person name="Jagadeeshan S."/>
            <person name="Jeck W.R."/>
            <person name="Johnson J."/>
            <person name="Jones C.D."/>
            <person name="Jordan W.C."/>
            <person name="Karpen G.H."/>
            <person name="Kataoka E."/>
            <person name="Keightley P.D."/>
            <person name="Kheradpour P."/>
            <person name="Kirkness E.F."/>
            <person name="Koerich L.B."/>
            <person name="Kristiansen K."/>
            <person name="Kudrna D."/>
            <person name="Kulathinal R.J."/>
            <person name="Kumar S."/>
            <person name="Kwok R."/>
            <person name="Lander E."/>
            <person name="Langley C.H."/>
            <person name="Lapoint R."/>
            <person name="Lazzaro B.P."/>
            <person name="Lee S.J."/>
            <person name="Levesque L."/>
            <person name="Li R."/>
            <person name="Lin C.F."/>
            <person name="Lin M.F."/>
            <person name="Lindblad-Toh K."/>
            <person name="Llopart A."/>
            <person name="Long M."/>
            <person name="Low L."/>
            <person name="Lozovsky E."/>
            <person name="Lu J."/>
            <person name="Luo M."/>
            <person name="Machado C.A."/>
            <person name="Makalowski W."/>
            <person name="Marzo M."/>
            <person name="Matsuda M."/>
            <person name="Matzkin L."/>
            <person name="McAllister B."/>
            <person name="McBride C.S."/>
            <person name="McKernan B."/>
            <person name="McKernan K."/>
            <person name="Mendez-Lago M."/>
            <person name="Minx P."/>
            <person name="Mollenhauer M.U."/>
            <person name="Montooth K."/>
            <person name="Mount S.M."/>
            <person name="Mu X."/>
            <person name="Myers E."/>
            <person name="Negre B."/>
            <person name="Newfeld S."/>
            <person name="Nielsen R."/>
            <person name="Noor M.A."/>
            <person name="O'Grady P."/>
            <person name="Pachter L."/>
            <person name="Papaceit M."/>
            <person name="Parisi M.J."/>
            <person name="Parisi M."/>
            <person name="Parts L."/>
            <person name="Pedersen J.S."/>
            <person name="Pesole G."/>
            <person name="Phillippy A.M."/>
            <person name="Ponting C.P."/>
            <person name="Pop M."/>
            <person name="Porcelli D."/>
            <person name="Powell J.R."/>
            <person name="Prohaska S."/>
            <person name="Pruitt K."/>
            <person name="Puig M."/>
            <person name="Quesneville H."/>
            <person name="Ram K.R."/>
            <person name="Rand D."/>
            <person name="Rasmussen M.D."/>
            <person name="Reed L.K."/>
            <person name="Reenan R."/>
            <person name="Reily A."/>
            <person name="Remington K.A."/>
            <person name="Rieger T.T."/>
            <person name="Ritchie M.G."/>
            <person name="Robin C."/>
            <person name="Rogers Y.H."/>
            <person name="Rohde C."/>
            <person name="Rozas J."/>
            <person name="Rubenfield M.J."/>
            <person name="Ruiz A."/>
            <person name="Russo S."/>
            <person name="Salzberg S.L."/>
            <person name="Sanchez-Gracia A."/>
            <person name="Saranga D.J."/>
            <person name="Sato H."/>
            <person name="Schaeffer S.W."/>
            <person name="Schatz M.C."/>
            <person name="Schlenke T."/>
            <person name="Schwartz R."/>
            <person name="Segarra C."/>
            <person name="Singh R.S."/>
            <person name="Sirot L."/>
            <person name="Sirota M."/>
            <person name="Sisneros N.B."/>
            <person name="Smith C.D."/>
            <person name="Smith T.F."/>
            <person name="Spieth J."/>
            <person name="Stage D.E."/>
            <person name="Stark A."/>
            <person name="Stephan W."/>
            <person name="Strausberg R.L."/>
            <person name="Strempel S."/>
            <person name="Sturgill D."/>
            <person name="Sutton G."/>
            <person name="Sutton G.G."/>
            <person name="Tao W."/>
            <person name="Teichmann S."/>
            <person name="Tobari Y.N."/>
            <person name="Tomimura Y."/>
            <person name="Tsolas J.M."/>
            <person name="Valente V.L."/>
            <person name="Venter E."/>
            <person name="Venter J.C."/>
            <person name="Vicario S."/>
            <person name="Vieira F.G."/>
            <person name="Vilella A.J."/>
            <person name="Villasante A."/>
            <person name="Walenz B."/>
            <person name="Wang J."/>
            <person name="Wasserman M."/>
            <person name="Watts T."/>
            <person name="Wilson D."/>
            <person name="Wilson R.K."/>
            <person name="Wing R.A."/>
            <person name="Wolfner M.F."/>
            <person name="Wong A."/>
            <person name="Wong G.K."/>
            <person name="Wu C.I."/>
            <person name="Wu G."/>
            <person name="Yamamoto D."/>
            <person name="Yang H.P."/>
            <person name="Yang S.P."/>
            <person name="Yorke J.A."/>
            <person name="Yoshida K."/>
            <person name="Zdobnov E."/>
            <person name="Zhang P."/>
            <person name="Zhang Y."/>
            <person name="Zimin A.V."/>
            <person name="Baldwin J."/>
            <person name="Abdouelleil A."/>
            <person name="Abdulkadir J."/>
            <person name="Abebe A."/>
            <person name="Abera B."/>
            <person name="Abreu J."/>
            <person name="Acer S.C."/>
            <person name="Aftuck L."/>
            <person name="Alexander A."/>
            <person name="An P."/>
            <person name="Anderson E."/>
            <person name="Anderson S."/>
            <person name="Arachi H."/>
            <person name="Azer M."/>
            <person name="Bachantsang P."/>
            <person name="Barry A."/>
            <person name="Bayul T."/>
            <person name="Berlin A."/>
            <person name="Bessette D."/>
            <person name="Bloom T."/>
            <person name="Blye J."/>
            <person name="Boguslavskiy L."/>
            <person name="Bonnet C."/>
            <person name="Boukhgalter B."/>
            <person name="Bourzgui I."/>
            <person name="Brown A."/>
            <person name="Cahill P."/>
            <person name="Channer S."/>
            <person name="Cheshatsang Y."/>
            <person name="Chuda L."/>
            <person name="Citroen M."/>
            <person name="Collymore A."/>
            <person name="Cooke P."/>
            <person name="Costello M."/>
            <person name="D'Aco K."/>
            <person name="Daza R."/>
            <person name="De Haan G."/>
            <person name="DeGray S."/>
            <person name="DeMaso C."/>
            <person name="Dhargay N."/>
            <person name="Dooley K."/>
            <person name="Dooley E."/>
            <person name="Doricent M."/>
            <person name="Dorje P."/>
            <person name="Dorjee K."/>
            <person name="Dupes A."/>
            <person name="Elong R."/>
            <person name="Falk J."/>
            <person name="Farina A."/>
            <person name="Faro S."/>
            <person name="Ferguson D."/>
            <person name="Fisher S."/>
            <person name="Foley C.D."/>
            <person name="Franke A."/>
            <person name="Friedrich D."/>
            <person name="Gadbois L."/>
            <person name="Gearin G."/>
            <person name="Gearin C.R."/>
            <person name="Giannoukos G."/>
            <person name="Goode T."/>
            <person name="Graham J."/>
            <person name="Grandbois E."/>
            <person name="Grewal S."/>
            <person name="Gyaltsen K."/>
            <person name="Hafez N."/>
            <person name="Hagos B."/>
            <person name="Hall J."/>
            <person name="Henson C."/>
            <person name="Hollinger A."/>
            <person name="Honan T."/>
            <person name="Huard M.D."/>
            <person name="Hughes L."/>
            <person name="Hurhula B."/>
            <person name="Husby M.E."/>
            <person name="Kamat A."/>
            <person name="Kanga B."/>
            <person name="Kashin S."/>
            <person name="Khazanovich D."/>
            <person name="Kisner P."/>
            <person name="Lance K."/>
            <person name="Lara M."/>
            <person name="Lee W."/>
            <person name="Lennon N."/>
            <person name="Letendre F."/>
            <person name="LeVine R."/>
            <person name="Lipovsky A."/>
            <person name="Liu X."/>
            <person name="Liu J."/>
            <person name="Liu S."/>
            <person name="Lokyitsang T."/>
            <person name="Lokyitsang Y."/>
            <person name="Lubonja R."/>
            <person name="Lui A."/>
            <person name="MacDonald P."/>
            <person name="Magnisalis V."/>
            <person name="Maru K."/>
            <person name="Matthews C."/>
            <person name="McCusker W."/>
            <person name="McDonough S."/>
            <person name="Mehta T."/>
            <person name="Meldrim J."/>
            <person name="Meneus L."/>
            <person name="Mihai O."/>
            <person name="Mihalev A."/>
            <person name="Mihova T."/>
            <person name="Mittelman R."/>
            <person name="Mlenga V."/>
            <person name="Montmayeur A."/>
            <person name="Mulrain L."/>
            <person name="Navidi A."/>
            <person name="Naylor J."/>
            <person name="Negash T."/>
            <person name="Nguyen T."/>
            <person name="Nguyen N."/>
            <person name="Nicol R."/>
            <person name="Norbu C."/>
            <person name="Norbu N."/>
            <person name="Novod N."/>
            <person name="O'Neill B."/>
            <person name="Osman S."/>
            <person name="Markiewicz E."/>
            <person name="Oyono O.L."/>
            <person name="Patti C."/>
            <person name="Phunkhang P."/>
            <person name="Pierre F."/>
            <person name="Priest M."/>
            <person name="Raghuraman S."/>
            <person name="Rege F."/>
            <person name="Reyes R."/>
            <person name="Rise C."/>
            <person name="Rogov P."/>
            <person name="Ross K."/>
            <person name="Ryan E."/>
            <person name="Settipalli S."/>
            <person name="Shea T."/>
            <person name="Sherpa N."/>
            <person name="Shi L."/>
            <person name="Shih D."/>
            <person name="Sparrow T."/>
            <person name="Spaulding J."/>
            <person name="Stalker J."/>
            <person name="Stange-Thomann N."/>
            <person name="Stavropoulos S."/>
            <person name="Stone C."/>
            <person name="Strader C."/>
            <person name="Tesfaye S."/>
            <person name="Thomson T."/>
            <person name="Thoulutsang Y."/>
            <person name="Thoulutsang D."/>
            <person name="Topham K."/>
            <person name="Topping I."/>
            <person name="Tsamla T."/>
            <person name="Vassiliev H."/>
            <person name="Vo A."/>
            <person name="Wangchuk T."/>
            <person name="Wangdi T."/>
            <person name="Weiand M."/>
            <person name="Wilkinson J."/>
            <person name="Wilson A."/>
            <person name="Yadav S."/>
            <person name="Young G."/>
            <person name="Yu Q."/>
            <person name="Zembek L."/>
            <person name="Zhong D."/>
            <person name="Zimmer A."/>
            <person name="Zwirko Z."/>
            <person name="Jaffe D.B."/>
            <person name="Alvarez P."/>
            <person name="Brockman W."/>
            <person name="Butler J."/>
            <person name="Chin C."/>
            <person name="Gnerre S."/>
            <person name="Grabherr M."/>
            <person name="Kleber M."/>
            <person name="Mauceli E."/>
            <person name="MacCallum I."/>
        </authorList>
    </citation>
    <scope>NUCLEOTIDE SEQUENCE [LARGE SCALE GENOMIC DNA]</scope>
    <source>
        <strain evidence="16 17">TSC#14021-0224.01</strain>
    </source>
</reference>
<dbReference type="GO" id="GO:0007166">
    <property type="term" value="P:cell surface receptor signaling pathway"/>
    <property type="evidence" value="ECO:0007669"/>
    <property type="project" value="InterPro"/>
</dbReference>
<evidence type="ECO:0000256" key="11">
    <source>
        <dbReference type="ARBA" id="ARBA00023180"/>
    </source>
</evidence>